<name>A0A1I8BPS2_MELHA</name>
<evidence type="ECO:0000313" key="2">
    <source>
        <dbReference type="WBParaSite" id="MhA1_Contig40.frz3.gene9"/>
    </source>
</evidence>
<dbReference type="Proteomes" id="UP000095281">
    <property type="component" value="Unplaced"/>
</dbReference>
<proteinExistence type="predicted"/>
<keyword evidence="1" id="KW-1185">Reference proteome</keyword>
<dbReference type="WBParaSite" id="MhA1_Contig40.frz3.gene9">
    <property type="protein sequence ID" value="MhA1_Contig40.frz3.gene9"/>
    <property type="gene ID" value="MhA1_Contig40.frz3.gene9"/>
</dbReference>
<reference evidence="2" key="1">
    <citation type="submission" date="2016-11" db="UniProtKB">
        <authorList>
            <consortium name="WormBaseParasite"/>
        </authorList>
    </citation>
    <scope>IDENTIFICATION</scope>
</reference>
<organism evidence="1 2">
    <name type="scientific">Meloidogyne hapla</name>
    <name type="common">Root-knot nematode worm</name>
    <dbReference type="NCBI Taxonomy" id="6305"/>
    <lineage>
        <taxon>Eukaryota</taxon>
        <taxon>Metazoa</taxon>
        <taxon>Ecdysozoa</taxon>
        <taxon>Nematoda</taxon>
        <taxon>Chromadorea</taxon>
        <taxon>Rhabditida</taxon>
        <taxon>Tylenchina</taxon>
        <taxon>Tylenchomorpha</taxon>
        <taxon>Tylenchoidea</taxon>
        <taxon>Meloidogynidae</taxon>
        <taxon>Meloidogyninae</taxon>
        <taxon>Meloidogyne</taxon>
    </lineage>
</organism>
<protein>
    <submittedName>
        <fullName evidence="2">Uncharacterized protein</fullName>
    </submittedName>
</protein>
<dbReference type="AlphaFoldDB" id="A0A1I8BPS2"/>
<accession>A0A1I8BPS2</accession>
<sequence length="178" mass="20672">MSILFIMRKNQVDEQKNSQTQLNNNFISKKETNNQTKPKILFSQSFPINNPEIFQSQNKTTIELLNQQEYKENNNSATYVHFPEKINQEINNLTPPNNSDFRLPYPPPLPLNTQQQLMQMPDIKPNLIQSPPLNNPKEEHSLYVQGGMVQRQQTQQINDKLFESLNSATNGKILKFIC</sequence>
<evidence type="ECO:0000313" key="1">
    <source>
        <dbReference type="Proteomes" id="UP000095281"/>
    </source>
</evidence>